<reference evidence="1 2" key="1">
    <citation type="submission" date="2019-03" db="EMBL/GenBank/DDBJ databases">
        <title>Genomic Encyclopedia of Type Strains, Phase IV (KMG-V): Genome sequencing to study the core and pangenomes of soil and plant-associated prokaryotes.</title>
        <authorList>
            <person name="Whitman W."/>
        </authorList>
    </citation>
    <scope>NUCLEOTIDE SEQUENCE [LARGE SCALE GENOMIC DNA]</scope>
    <source>
        <strain evidence="1 2">FB403</strain>
    </source>
</reference>
<comment type="caution">
    <text evidence="1">The sequence shown here is derived from an EMBL/GenBank/DDBJ whole genome shotgun (WGS) entry which is preliminary data.</text>
</comment>
<evidence type="ECO:0000313" key="1">
    <source>
        <dbReference type="EMBL" id="TCU23623.1"/>
    </source>
</evidence>
<dbReference type="EMBL" id="SMBI01000007">
    <property type="protein sequence ID" value="TCU23623.1"/>
    <property type="molecule type" value="Genomic_DNA"/>
</dbReference>
<dbReference type="Proteomes" id="UP000295021">
    <property type="component" value="Unassembled WGS sequence"/>
</dbReference>
<gene>
    <name evidence="1" type="ORF">EV131_107372</name>
</gene>
<protein>
    <submittedName>
        <fullName evidence="1">Uncharacterized protein</fullName>
    </submittedName>
</protein>
<dbReference type="AlphaFoldDB" id="A0AAX2QJ45"/>
<evidence type="ECO:0000313" key="2">
    <source>
        <dbReference type="Proteomes" id="UP000295021"/>
    </source>
</evidence>
<name>A0AAX2QJ45_9HYPH</name>
<sequence>MMKQILFFATPNDIQPIISALETTNKIVFARVGSYDIKDPPLISGAEIPNPGVATNETASGSDSYLVVPAGSRLNLHPYTSEDSDTFGRKMWSVYSGSNDESVEMTLAGIWEDGTLLPGSVRSMHNNEFAKKIMRDFQASLKKAKFEKVQSWWLSTEAVQMLRAGKRLSTTAVHRRQNMTYDRSILAELR</sequence>
<proteinExistence type="predicted"/>
<dbReference type="RefSeq" id="WP_132612159.1">
    <property type="nucleotide sequence ID" value="NZ_SMBI01000007.1"/>
</dbReference>
<organism evidence="1 2">
    <name type="scientific">Rhizobium laguerreae</name>
    <dbReference type="NCBI Taxonomy" id="1076926"/>
    <lineage>
        <taxon>Bacteria</taxon>
        <taxon>Pseudomonadati</taxon>
        <taxon>Pseudomonadota</taxon>
        <taxon>Alphaproteobacteria</taxon>
        <taxon>Hyphomicrobiales</taxon>
        <taxon>Rhizobiaceae</taxon>
        <taxon>Rhizobium/Agrobacterium group</taxon>
        <taxon>Rhizobium</taxon>
    </lineage>
</organism>
<accession>A0AAX2QJ45</accession>